<reference evidence="1 2" key="1">
    <citation type="submission" date="2022-11" db="EMBL/GenBank/DDBJ databases">
        <title>The characterization of three novel Bacteroidetes species and genomic analysis of their roles in tidal elemental geochemical cycles.</title>
        <authorList>
            <person name="Ma K."/>
        </authorList>
    </citation>
    <scope>NUCLEOTIDE SEQUENCE [LARGE SCALE GENOMIC DNA]</scope>
    <source>
        <strain evidence="1 2">M17</strain>
    </source>
</reference>
<dbReference type="Proteomes" id="UP001209885">
    <property type="component" value="Unassembled WGS sequence"/>
</dbReference>
<name>A0ABT3RLQ3_9BACT</name>
<accession>A0ABT3RLQ3</accession>
<sequence length="75" mass="8540">MKTSKYNPSVLEVKIAEAISNLKNEIAKEIGIDEEIHITENTEIDNPTVTLHLTDEDGDKHEVVIKIIQRPDQHH</sequence>
<keyword evidence="2" id="KW-1185">Reference proteome</keyword>
<dbReference type="EMBL" id="JAPFQN010000001">
    <property type="protein sequence ID" value="MCX2742303.1"/>
    <property type="molecule type" value="Genomic_DNA"/>
</dbReference>
<gene>
    <name evidence="1" type="ORF">OO013_00425</name>
</gene>
<protein>
    <submittedName>
        <fullName evidence="1">Uncharacterized protein</fullName>
    </submittedName>
</protein>
<dbReference type="RefSeq" id="WP_266054539.1">
    <property type="nucleotide sequence ID" value="NZ_JAPFQN010000001.1"/>
</dbReference>
<organism evidence="1 2">
    <name type="scientific">Mangrovivirga halotolerans</name>
    <dbReference type="NCBI Taxonomy" id="2993936"/>
    <lineage>
        <taxon>Bacteria</taxon>
        <taxon>Pseudomonadati</taxon>
        <taxon>Bacteroidota</taxon>
        <taxon>Cytophagia</taxon>
        <taxon>Cytophagales</taxon>
        <taxon>Mangrovivirgaceae</taxon>
        <taxon>Mangrovivirga</taxon>
    </lineage>
</organism>
<evidence type="ECO:0000313" key="1">
    <source>
        <dbReference type="EMBL" id="MCX2742303.1"/>
    </source>
</evidence>
<evidence type="ECO:0000313" key="2">
    <source>
        <dbReference type="Proteomes" id="UP001209885"/>
    </source>
</evidence>
<comment type="caution">
    <text evidence="1">The sequence shown here is derived from an EMBL/GenBank/DDBJ whole genome shotgun (WGS) entry which is preliminary data.</text>
</comment>
<proteinExistence type="predicted"/>